<dbReference type="EMBL" id="NTXW01000087">
    <property type="protein sequence ID" value="PEQ78474.1"/>
    <property type="molecule type" value="Genomic_DNA"/>
</dbReference>
<dbReference type="RefSeq" id="WP_016117083.1">
    <property type="nucleotide sequence ID" value="NZ_CAKJVR010000010.1"/>
</dbReference>
<dbReference type="Proteomes" id="UP000219869">
    <property type="component" value="Unassembled WGS sequence"/>
</dbReference>
<reference evidence="1 2" key="1">
    <citation type="submission" date="2017-09" db="EMBL/GenBank/DDBJ databases">
        <title>Large-scale bioinformatics analysis of Bacillus genomes uncovers conserved roles of natural products in bacterial physiology.</title>
        <authorList>
            <consortium name="Agbiome Team Llc"/>
            <person name="Bleich R.M."/>
            <person name="Kirk G.J."/>
            <person name="Santa Maria K.C."/>
            <person name="Allen S.E."/>
            <person name="Farag S."/>
            <person name="Shank E.A."/>
            <person name="Bowers A."/>
        </authorList>
    </citation>
    <scope>NUCLEOTIDE SEQUENCE [LARGE SCALE GENOMIC DNA]</scope>
    <source>
        <strain evidence="1 2">AFS006334</strain>
    </source>
</reference>
<sequence length="279" mass="32421">MNINKRIERLIKAGVTSDQIEKARDDFPQRQPDLDLTKFEVVEPLGQTLIPLSEVKYAINRVDEGLSWLDNFTKNNEYRQGENGSFEKLLTSLEKRGLHDFIDSFQVDQDVAITASYYEDFNTYVIGEGKHRATFAKVIGMEKIKAEVTTYKSNPTEKRKFLDYQNKRKKLEKSIKSINLEFNCEKARFGLDKGENINIKFGQKSIVKLAVIDSYYLGNEKMEMNIKIINEVSKFIKKVKGLPFLRSFIANLLFNNGNYHPLTCKILEKLIRYGYFKIK</sequence>
<organism evidence="1 2">
    <name type="scientific">Bacillus cereus</name>
    <dbReference type="NCBI Taxonomy" id="1396"/>
    <lineage>
        <taxon>Bacteria</taxon>
        <taxon>Bacillati</taxon>
        <taxon>Bacillota</taxon>
        <taxon>Bacilli</taxon>
        <taxon>Bacillales</taxon>
        <taxon>Bacillaceae</taxon>
        <taxon>Bacillus</taxon>
        <taxon>Bacillus cereus group</taxon>
    </lineage>
</organism>
<comment type="caution">
    <text evidence="1">The sequence shown here is derived from an EMBL/GenBank/DDBJ whole genome shotgun (WGS) entry which is preliminary data.</text>
</comment>
<name>A0A9X6UGP3_BACCE</name>
<evidence type="ECO:0000313" key="2">
    <source>
        <dbReference type="Proteomes" id="UP000219869"/>
    </source>
</evidence>
<gene>
    <name evidence="1" type="ORF">CN475_28170</name>
</gene>
<evidence type="ECO:0000313" key="1">
    <source>
        <dbReference type="EMBL" id="PEQ78474.1"/>
    </source>
</evidence>
<dbReference type="AlphaFoldDB" id="A0A9X6UGP3"/>
<protein>
    <submittedName>
        <fullName evidence="1">Uncharacterized protein</fullName>
    </submittedName>
</protein>
<accession>A0A9X6UGP3</accession>
<proteinExistence type="predicted"/>